<name>A0AA96CLB3_9BACT</name>
<evidence type="ECO:0000259" key="4">
    <source>
        <dbReference type="Pfam" id="PF01555"/>
    </source>
</evidence>
<evidence type="ECO:0000256" key="3">
    <source>
        <dbReference type="ARBA" id="ARBA00022679"/>
    </source>
</evidence>
<accession>A0AA96CLB3</accession>
<protein>
    <submittedName>
        <fullName evidence="5">Site-specific DNA-methyltransferase</fullName>
        <ecNumber evidence="5">2.1.1.-</ecNumber>
    </submittedName>
</protein>
<feature type="domain" description="DNA methylase N-4/N-6" evidence="4">
    <location>
        <begin position="96"/>
        <end position="222"/>
    </location>
</feature>
<dbReference type="GO" id="GO:0032259">
    <property type="term" value="P:methylation"/>
    <property type="evidence" value="ECO:0007669"/>
    <property type="project" value="UniProtKB-KW"/>
</dbReference>
<proteinExistence type="inferred from homology"/>
<evidence type="ECO:0000256" key="2">
    <source>
        <dbReference type="ARBA" id="ARBA00022603"/>
    </source>
</evidence>
<evidence type="ECO:0000313" key="5">
    <source>
        <dbReference type="EMBL" id="WNL11590.1"/>
    </source>
</evidence>
<evidence type="ECO:0000313" key="7">
    <source>
        <dbReference type="EMBL" id="WNL22614.1"/>
    </source>
</evidence>
<organism evidence="5">
    <name type="scientific">Arcobacter sp. AZ-2023</name>
    <dbReference type="NCBI Taxonomy" id="3074453"/>
    <lineage>
        <taxon>Bacteria</taxon>
        <taxon>Pseudomonadati</taxon>
        <taxon>Campylobacterota</taxon>
        <taxon>Epsilonproteobacteria</taxon>
        <taxon>Campylobacterales</taxon>
        <taxon>Arcobacteraceae</taxon>
        <taxon>Arcobacter</taxon>
    </lineage>
</organism>
<sequence>MPLSLIEELPKIVKEGRAEVARILERINSGNALALQTNELVLPSKDVSGLYRGELPSIDENEEWKNRLIYGDNILVMQGLLAGDSSSGLESMRGKIDLIYIDPPFDSKADYRTKITLPNVNLNQKPTVIEQFAYADTWKDGTVSYLKMIYPRLALMRELLSEKGSIYVHIDWHVGHYVKILLDDIFGKNNFVNEIIWHYKTGGATDRYFNRKHDTFFYIVKEIIIFTIITKRKRL</sequence>
<dbReference type="InterPro" id="IPR002052">
    <property type="entry name" value="DNA_methylase_N6_adenine_CS"/>
</dbReference>
<dbReference type="InterPro" id="IPR002941">
    <property type="entry name" value="DNA_methylase_N4/N6"/>
</dbReference>
<dbReference type="EMBL" id="CP134845">
    <property type="protein sequence ID" value="WNL15031.1"/>
    <property type="molecule type" value="Genomic_DNA"/>
</dbReference>
<evidence type="ECO:0000313" key="6">
    <source>
        <dbReference type="EMBL" id="WNL15031.1"/>
    </source>
</evidence>
<keyword evidence="3 5" id="KW-0808">Transferase</keyword>
<evidence type="ECO:0000256" key="1">
    <source>
        <dbReference type="ARBA" id="ARBA00006594"/>
    </source>
</evidence>
<dbReference type="EMBL" id="CP134851">
    <property type="protein sequence ID" value="WNL22614.1"/>
    <property type="molecule type" value="Genomic_DNA"/>
</dbReference>
<comment type="similarity">
    <text evidence="1">Belongs to the N(4)/N(6)-methyltransferase family.</text>
</comment>
<dbReference type="Gene3D" id="3.40.50.150">
    <property type="entry name" value="Vaccinia Virus protein VP39"/>
    <property type="match status" value="1"/>
</dbReference>
<dbReference type="InterPro" id="IPR029063">
    <property type="entry name" value="SAM-dependent_MTases_sf"/>
</dbReference>
<dbReference type="PROSITE" id="PS00092">
    <property type="entry name" value="N6_MTASE"/>
    <property type="match status" value="1"/>
</dbReference>
<dbReference type="AlphaFoldDB" id="A0AA96CLB3"/>
<gene>
    <name evidence="6" type="ORF">RJG51_02310</name>
    <name evidence="5" type="ORF">RJG52_06565</name>
    <name evidence="7" type="ORF">RJG55_06565</name>
</gene>
<dbReference type="Pfam" id="PF01555">
    <property type="entry name" value="N6_N4_Mtase"/>
    <property type="match status" value="1"/>
</dbReference>
<dbReference type="EC" id="2.1.1.-" evidence="5"/>
<dbReference type="GO" id="GO:0008170">
    <property type="term" value="F:N-methyltransferase activity"/>
    <property type="evidence" value="ECO:0007669"/>
    <property type="project" value="InterPro"/>
</dbReference>
<dbReference type="EMBL" id="CP134844">
    <property type="protein sequence ID" value="WNL11590.1"/>
    <property type="molecule type" value="Genomic_DNA"/>
</dbReference>
<dbReference type="SUPFAM" id="SSF53335">
    <property type="entry name" value="S-adenosyl-L-methionine-dependent methyltransferases"/>
    <property type="match status" value="1"/>
</dbReference>
<reference evidence="5" key="2">
    <citation type="submission" date="2023-09" db="EMBL/GenBank/DDBJ databases">
        <title>Characterization of Arcobacter Isolates from Retail Chicken Sold in Supermarkets in Tbilisi, Georgia.</title>
        <authorList>
            <person name="Matthias R."/>
            <person name="Zautner A.E."/>
        </authorList>
    </citation>
    <scope>NUCLEOTIDE SEQUENCE</scope>
    <source>
        <strain evidence="6">LEO 108</strain>
        <strain evidence="5">LEO 109</strain>
    </source>
</reference>
<keyword evidence="2 5" id="KW-0489">Methyltransferase</keyword>
<dbReference type="GO" id="GO:0003677">
    <property type="term" value="F:DNA binding"/>
    <property type="evidence" value="ECO:0007669"/>
    <property type="project" value="InterPro"/>
</dbReference>
<reference evidence="7" key="1">
    <citation type="submission" date="2023-09" db="EMBL/GenBank/DDBJ databases">
        <title>Arcobacter tbilisiensis sp. nov. isolated from chicken meat in Tbilisi, Georgia.</title>
        <authorList>
            <person name="Matthias R."/>
            <person name="Zautner A.E."/>
        </authorList>
    </citation>
    <scope>NUCLEOTIDE SEQUENCE</scope>
    <source>
        <strain evidence="7">LEO 74</strain>
    </source>
</reference>